<protein>
    <recommendedName>
        <fullName evidence="3">Initiator Rep protein WH1 domain-containing protein</fullName>
    </recommendedName>
</protein>
<evidence type="ECO:0000256" key="2">
    <source>
        <dbReference type="SAM" id="MobiDB-lite"/>
    </source>
</evidence>
<dbReference type="InterPro" id="IPR000525">
    <property type="entry name" value="Initiator_Rep_WH1"/>
</dbReference>
<feature type="domain" description="Initiator Rep protein WH1" evidence="3">
    <location>
        <begin position="28"/>
        <end position="147"/>
    </location>
</feature>
<dbReference type="RefSeq" id="WP_281837432.1">
    <property type="nucleotide sequence ID" value="NZ_BSDY01000023.1"/>
</dbReference>
<comment type="caution">
    <text evidence="4">The sequence shown here is derived from an EMBL/GenBank/DDBJ whole genome shotgun (WGS) entry which is preliminary data.</text>
</comment>
<dbReference type="GO" id="GO:0006270">
    <property type="term" value="P:DNA replication initiation"/>
    <property type="evidence" value="ECO:0007669"/>
    <property type="project" value="InterPro"/>
</dbReference>
<dbReference type="Gene3D" id="1.10.10.10">
    <property type="entry name" value="Winged helix-like DNA-binding domain superfamily/Winged helix DNA-binding domain"/>
    <property type="match status" value="1"/>
</dbReference>
<feature type="region of interest" description="Disordered" evidence="2">
    <location>
        <begin position="309"/>
        <end position="338"/>
    </location>
</feature>
<organism evidence="4 5">
    <name type="scientific">Propionigenium maris DSM 9537</name>
    <dbReference type="NCBI Taxonomy" id="1123000"/>
    <lineage>
        <taxon>Bacteria</taxon>
        <taxon>Fusobacteriati</taxon>
        <taxon>Fusobacteriota</taxon>
        <taxon>Fusobacteriia</taxon>
        <taxon>Fusobacteriales</taxon>
        <taxon>Fusobacteriaceae</taxon>
        <taxon>Propionigenium</taxon>
    </lineage>
</organism>
<evidence type="ECO:0000313" key="4">
    <source>
        <dbReference type="EMBL" id="GLI57757.1"/>
    </source>
</evidence>
<proteinExistence type="inferred from homology"/>
<dbReference type="AlphaFoldDB" id="A0A9W6GNQ1"/>
<keyword evidence="5" id="KW-1185">Reference proteome</keyword>
<gene>
    <name evidence="4" type="ORF">PM10SUCC1_32710</name>
</gene>
<dbReference type="EMBL" id="BSDY01000023">
    <property type="protein sequence ID" value="GLI57757.1"/>
    <property type="molecule type" value="Genomic_DNA"/>
</dbReference>
<feature type="compositionally biased region" description="Basic and acidic residues" evidence="2">
    <location>
        <begin position="325"/>
        <end position="338"/>
    </location>
</feature>
<comment type="similarity">
    <text evidence="1">Belongs to the initiator RepB protein family.</text>
</comment>
<dbReference type="Pfam" id="PF01051">
    <property type="entry name" value="Rep3_N"/>
    <property type="match status" value="1"/>
</dbReference>
<dbReference type="Pfam" id="PF21205">
    <property type="entry name" value="Rep3_C"/>
    <property type="match status" value="1"/>
</dbReference>
<dbReference type="InterPro" id="IPR036388">
    <property type="entry name" value="WH-like_DNA-bd_sf"/>
</dbReference>
<accession>A0A9W6GNQ1</accession>
<sequence length="383" mass="44943">MNKNVEISRDITNGVFGNTNSKFLKRDKWSPNEIKLFLNLIFRLQENKSLNVELTPGDLYPNLSNSNRFDYLNKILNGIKSKSFFMKIDDDKYRNYSLFSYLEYNNAREDIIVQFNKDLQEQLFNMRSFSKIDLDELMKLDSYFAIRARLLLSAFNHRKDFILDIERFKILFQIPETYKNSHIEKKVFEFIKKECPEVKEINFKKSGRKATHVIFKYDFKLLKAKAAKSEDAYRLPDGILIAIEKAKRNRFILEAWNPKVDAWIIKKVDSEGEEVVKKILRIAYKGLLTPIKSNLVAYLNKILENLEAEEEKKPAPPKPPQVAEKPVEGPPEEKVEVVETPELLKKAEELYLKDTNTKAFNPVHRKIFNSMKVQYLLKASLEK</sequence>
<dbReference type="Proteomes" id="UP001144471">
    <property type="component" value="Unassembled WGS sequence"/>
</dbReference>
<name>A0A9W6GNQ1_9FUSO</name>
<evidence type="ECO:0000259" key="3">
    <source>
        <dbReference type="Pfam" id="PF01051"/>
    </source>
</evidence>
<dbReference type="SUPFAM" id="SSF46785">
    <property type="entry name" value="Winged helix' DNA-binding domain"/>
    <property type="match status" value="2"/>
</dbReference>
<evidence type="ECO:0000313" key="5">
    <source>
        <dbReference type="Proteomes" id="UP001144471"/>
    </source>
</evidence>
<reference evidence="4" key="1">
    <citation type="submission" date="2022-12" db="EMBL/GenBank/DDBJ databases">
        <title>Reference genome sequencing for broad-spectrum identification of bacterial and archaeal isolates by mass spectrometry.</title>
        <authorList>
            <person name="Sekiguchi Y."/>
            <person name="Tourlousse D.M."/>
        </authorList>
    </citation>
    <scope>NUCLEOTIDE SEQUENCE</scope>
    <source>
        <strain evidence="4">10succ1</strain>
    </source>
</reference>
<dbReference type="GO" id="GO:0003887">
    <property type="term" value="F:DNA-directed DNA polymerase activity"/>
    <property type="evidence" value="ECO:0007669"/>
    <property type="project" value="InterPro"/>
</dbReference>
<dbReference type="InterPro" id="IPR036390">
    <property type="entry name" value="WH_DNA-bd_sf"/>
</dbReference>
<evidence type="ECO:0000256" key="1">
    <source>
        <dbReference type="ARBA" id="ARBA00038283"/>
    </source>
</evidence>